<accession>A0ABQ4WM55</accession>
<evidence type="ECO:0008006" key="3">
    <source>
        <dbReference type="Google" id="ProtNLM"/>
    </source>
</evidence>
<protein>
    <recommendedName>
        <fullName evidence="3">Reverse transcriptase domain-containing protein</fullName>
    </recommendedName>
</protein>
<evidence type="ECO:0000313" key="2">
    <source>
        <dbReference type="Proteomes" id="UP001151760"/>
    </source>
</evidence>
<gene>
    <name evidence="1" type="ORF">Tco_0627063</name>
</gene>
<dbReference type="Proteomes" id="UP001151760">
    <property type="component" value="Unassembled WGS sequence"/>
</dbReference>
<reference evidence="1" key="1">
    <citation type="journal article" date="2022" name="Int. J. Mol. Sci.">
        <title>Draft Genome of Tanacetum Coccineum: Genomic Comparison of Closely Related Tanacetum-Family Plants.</title>
        <authorList>
            <person name="Yamashiro T."/>
            <person name="Shiraishi A."/>
            <person name="Nakayama K."/>
            <person name="Satake H."/>
        </authorList>
    </citation>
    <scope>NUCLEOTIDE SEQUENCE</scope>
</reference>
<comment type="caution">
    <text evidence="1">The sequence shown here is derived from an EMBL/GenBank/DDBJ whole genome shotgun (WGS) entry which is preliminary data.</text>
</comment>
<evidence type="ECO:0000313" key="1">
    <source>
        <dbReference type="EMBL" id="GJS53701.1"/>
    </source>
</evidence>
<dbReference type="EMBL" id="BQNB010008745">
    <property type="protein sequence ID" value="GJS53701.1"/>
    <property type="molecule type" value="Genomic_DNA"/>
</dbReference>
<keyword evidence="2" id="KW-1185">Reference proteome</keyword>
<sequence length="115" mass="12854">MPTARQGVNNVDIEQIVTQRVAEAMAVYEAKRNSGNGTHQILVEVKEEFGTKGVVGLAIWFEKMEYVFHISNYATNCQVKYATCTLLDSALTWWNSHVKTVGIDAAYEMSCVGIY</sequence>
<name>A0ABQ4WM55_9ASTR</name>
<proteinExistence type="predicted"/>
<organism evidence="1 2">
    <name type="scientific">Tanacetum coccineum</name>
    <dbReference type="NCBI Taxonomy" id="301880"/>
    <lineage>
        <taxon>Eukaryota</taxon>
        <taxon>Viridiplantae</taxon>
        <taxon>Streptophyta</taxon>
        <taxon>Embryophyta</taxon>
        <taxon>Tracheophyta</taxon>
        <taxon>Spermatophyta</taxon>
        <taxon>Magnoliopsida</taxon>
        <taxon>eudicotyledons</taxon>
        <taxon>Gunneridae</taxon>
        <taxon>Pentapetalae</taxon>
        <taxon>asterids</taxon>
        <taxon>campanulids</taxon>
        <taxon>Asterales</taxon>
        <taxon>Asteraceae</taxon>
        <taxon>Asteroideae</taxon>
        <taxon>Anthemideae</taxon>
        <taxon>Anthemidinae</taxon>
        <taxon>Tanacetum</taxon>
    </lineage>
</organism>
<reference evidence="1" key="2">
    <citation type="submission" date="2022-01" db="EMBL/GenBank/DDBJ databases">
        <authorList>
            <person name="Yamashiro T."/>
            <person name="Shiraishi A."/>
            <person name="Satake H."/>
            <person name="Nakayama K."/>
        </authorList>
    </citation>
    <scope>NUCLEOTIDE SEQUENCE</scope>
</reference>